<comment type="caution">
    <text evidence="1">The sequence shown here is derived from an EMBL/GenBank/DDBJ whole genome shotgun (WGS) entry which is preliminary data.</text>
</comment>
<keyword evidence="2" id="KW-1185">Reference proteome</keyword>
<dbReference type="Gene3D" id="3.80.10.10">
    <property type="entry name" value="Ribonuclease Inhibitor"/>
    <property type="match status" value="1"/>
</dbReference>
<name>A0A8J2WPZ1_9STRA</name>
<protein>
    <submittedName>
        <fullName evidence="1">Uncharacterized protein</fullName>
    </submittedName>
</protein>
<organism evidence="1 2">
    <name type="scientific">Pelagomonas calceolata</name>
    <dbReference type="NCBI Taxonomy" id="35677"/>
    <lineage>
        <taxon>Eukaryota</taxon>
        <taxon>Sar</taxon>
        <taxon>Stramenopiles</taxon>
        <taxon>Ochrophyta</taxon>
        <taxon>Pelagophyceae</taxon>
        <taxon>Pelagomonadales</taxon>
        <taxon>Pelagomonadaceae</taxon>
        <taxon>Pelagomonas</taxon>
    </lineage>
</organism>
<sequence length="372" mass="40152">MALEPRRYDRILNEAPDDVLGLIFGFLLFEASTDDGVRAPPPPLLQQSPADTMLGLTEHADLAKLRESVVVASRLAVVAQRWRNTTRRAGAVASLVLRHDKLCEAFDSGNDAALISLTADCRRVWFRDDGSGAFRKGVEFEKWLWGKILPLASYLALRCCGCPALGQLGLRTLVTLDLGSGFGRCGLTDVGLDYLGRAWRTGSLHALVELDLQQSRVSTAGVCALCADLPSNLALTRLDVSRCRIDDAAFVAIFRAGFNALKILHADEIPPLTDAMLEPLRDAACCPALVAFFLRGIKHHGRVTVQGVDDVLVARGLPPMDRRGPGLPGLHGDELEILGAFATGAAPPPPWDSSPETLVDGAPETVLWDSNY</sequence>
<dbReference type="SUPFAM" id="SSF52047">
    <property type="entry name" value="RNI-like"/>
    <property type="match status" value="1"/>
</dbReference>
<gene>
    <name evidence="1" type="ORF">PECAL_5P03080</name>
</gene>
<reference evidence="1" key="1">
    <citation type="submission" date="2021-11" db="EMBL/GenBank/DDBJ databases">
        <authorList>
            <consortium name="Genoscope - CEA"/>
            <person name="William W."/>
        </authorList>
    </citation>
    <scope>NUCLEOTIDE SEQUENCE</scope>
</reference>
<dbReference type="AlphaFoldDB" id="A0A8J2WPZ1"/>
<evidence type="ECO:0000313" key="1">
    <source>
        <dbReference type="EMBL" id="CAH0375765.1"/>
    </source>
</evidence>
<dbReference type="Proteomes" id="UP000789595">
    <property type="component" value="Unassembled WGS sequence"/>
</dbReference>
<accession>A0A8J2WPZ1</accession>
<evidence type="ECO:0000313" key="2">
    <source>
        <dbReference type="Proteomes" id="UP000789595"/>
    </source>
</evidence>
<dbReference type="EMBL" id="CAKKNE010000005">
    <property type="protein sequence ID" value="CAH0375765.1"/>
    <property type="molecule type" value="Genomic_DNA"/>
</dbReference>
<proteinExistence type="predicted"/>
<dbReference type="InterPro" id="IPR032675">
    <property type="entry name" value="LRR_dom_sf"/>
</dbReference>